<gene>
    <name evidence="9" type="ORF">A3A96_01870</name>
</gene>
<evidence type="ECO:0000313" key="10">
    <source>
        <dbReference type="Proteomes" id="UP000177707"/>
    </source>
</evidence>
<dbReference type="Pfam" id="PF00254">
    <property type="entry name" value="FKBP_C"/>
    <property type="match status" value="1"/>
</dbReference>
<evidence type="ECO:0000256" key="6">
    <source>
        <dbReference type="RuleBase" id="RU003915"/>
    </source>
</evidence>
<sequence length="166" mass="17677">MKNLSKKEWVAVSVGVIFVGYTLFGADIMSLFQKNTMSDDSLAATVASNFSNNGVIINDIVVGQGALVRQGQLISVHYILSLSDGTVIQNSKDFGVPFQFTLGAGEVIPGWEQGFTSMKVGGVRTIVIPPELAYGSQQAGPIPPNSTLVFTIELLDATDVTPQLIQ</sequence>
<evidence type="ECO:0000259" key="8">
    <source>
        <dbReference type="PROSITE" id="PS50059"/>
    </source>
</evidence>
<keyword evidence="7" id="KW-0812">Transmembrane</keyword>
<keyword evidence="4 5" id="KW-0413">Isomerase</keyword>
<dbReference type="EMBL" id="MHWB01000013">
    <property type="protein sequence ID" value="OHB01420.1"/>
    <property type="molecule type" value="Genomic_DNA"/>
</dbReference>
<dbReference type="PANTHER" id="PTHR43811">
    <property type="entry name" value="FKBP-TYPE PEPTIDYL-PROLYL CIS-TRANS ISOMERASE FKPA"/>
    <property type="match status" value="1"/>
</dbReference>
<evidence type="ECO:0000256" key="4">
    <source>
        <dbReference type="ARBA" id="ARBA00023235"/>
    </source>
</evidence>
<organism evidence="9 10">
    <name type="scientific">Candidatus Zambryskibacteria bacterium RIFCSPLOWO2_01_FULL_39_39</name>
    <dbReference type="NCBI Taxonomy" id="1802758"/>
    <lineage>
        <taxon>Bacteria</taxon>
        <taxon>Candidatus Zambryskiibacteriota</taxon>
    </lineage>
</organism>
<feature type="transmembrane region" description="Helical" evidence="7">
    <location>
        <begin position="9"/>
        <end position="32"/>
    </location>
</feature>
<keyword evidence="7" id="KW-1133">Transmembrane helix</keyword>
<dbReference type="STRING" id="1802758.A3A96_01870"/>
<dbReference type="InterPro" id="IPR046357">
    <property type="entry name" value="PPIase_dom_sf"/>
</dbReference>
<name>A0A1G2TXS5_9BACT</name>
<evidence type="ECO:0000256" key="5">
    <source>
        <dbReference type="PROSITE-ProRule" id="PRU00277"/>
    </source>
</evidence>
<reference evidence="9 10" key="1">
    <citation type="journal article" date="2016" name="Nat. Commun.">
        <title>Thousands of microbial genomes shed light on interconnected biogeochemical processes in an aquifer system.</title>
        <authorList>
            <person name="Anantharaman K."/>
            <person name="Brown C.T."/>
            <person name="Hug L.A."/>
            <person name="Sharon I."/>
            <person name="Castelle C.J."/>
            <person name="Probst A.J."/>
            <person name="Thomas B.C."/>
            <person name="Singh A."/>
            <person name="Wilkins M.J."/>
            <person name="Karaoz U."/>
            <person name="Brodie E.L."/>
            <person name="Williams K.H."/>
            <person name="Hubbard S.S."/>
            <person name="Banfield J.F."/>
        </authorList>
    </citation>
    <scope>NUCLEOTIDE SEQUENCE [LARGE SCALE GENOMIC DNA]</scope>
</reference>
<evidence type="ECO:0000313" key="9">
    <source>
        <dbReference type="EMBL" id="OHB01420.1"/>
    </source>
</evidence>
<dbReference type="SUPFAM" id="SSF54534">
    <property type="entry name" value="FKBP-like"/>
    <property type="match status" value="1"/>
</dbReference>
<proteinExistence type="inferred from homology"/>
<dbReference type="Gene3D" id="3.10.50.40">
    <property type="match status" value="1"/>
</dbReference>
<comment type="similarity">
    <text evidence="2 6">Belongs to the FKBP-type PPIase family.</text>
</comment>
<feature type="domain" description="PPIase FKBP-type" evidence="8">
    <location>
        <begin position="71"/>
        <end position="158"/>
    </location>
</feature>
<dbReference type="Proteomes" id="UP000177707">
    <property type="component" value="Unassembled WGS sequence"/>
</dbReference>
<accession>A0A1G2TXS5</accession>
<dbReference type="EC" id="5.2.1.8" evidence="6"/>
<dbReference type="PROSITE" id="PS50059">
    <property type="entry name" value="FKBP_PPIASE"/>
    <property type="match status" value="1"/>
</dbReference>
<evidence type="ECO:0000256" key="2">
    <source>
        <dbReference type="ARBA" id="ARBA00006577"/>
    </source>
</evidence>
<dbReference type="FunFam" id="3.10.50.40:FF:000006">
    <property type="entry name" value="Peptidyl-prolyl cis-trans isomerase"/>
    <property type="match status" value="1"/>
</dbReference>
<keyword evidence="7" id="KW-0472">Membrane</keyword>
<evidence type="ECO:0000256" key="3">
    <source>
        <dbReference type="ARBA" id="ARBA00023110"/>
    </source>
</evidence>
<evidence type="ECO:0000256" key="7">
    <source>
        <dbReference type="SAM" id="Phobius"/>
    </source>
</evidence>
<evidence type="ECO:0000256" key="1">
    <source>
        <dbReference type="ARBA" id="ARBA00000971"/>
    </source>
</evidence>
<comment type="caution">
    <text evidence="9">The sequence shown here is derived from an EMBL/GenBank/DDBJ whole genome shotgun (WGS) entry which is preliminary data.</text>
</comment>
<keyword evidence="3 5" id="KW-0697">Rotamase</keyword>
<protein>
    <recommendedName>
        <fullName evidence="6">Peptidyl-prolyl cis-trans isomerase</fullName>
        <ecNumber evidence="6">5.2.1.8</ecNumber>
    </recommendedName>
</protein>
<comment type="catalytic activity">
    <reaction evidence="1 5 6">
        <text>[protein]-peptidylproline (omega=180) = [protein]-peptidylproline (omega=0)</text>
        <dbReference type="Rhea" id="RHEA:16237"/>
        <dbReference type="Rhea" id="RHEA-COMP:10747"/>
        <dbReference type="Rhea" id="RHEA-COMP:10748"/>
        <dbReference type="ChEBI" id="CHEBI:83833"/>
        <dbReference type="ChEBI" id="CHEBI:83834"/>
        <dbReference type="EC" id="5.2.1.8"/>
    </reaction>
</comment>
<dbReference type="GO" id="GO:0003755">
    <property type="term" value="F:peptidyl-prolyl cis-trans isomerase activity"/>
    <property type="evidence" value="ECO:0007669"/>
    <property type="project" value="UniProtKB-UniRule"/>
</dbReference>
<dbReference type="PANTHER" id="PTHR43811:SF19">
    <property type="entry name" value="39 KDA FK506-BINDING NUCLEAR PROTEIN"/>
    <property type="match status" value="1"/>
</dbReference>
<dbReference type="InterPro" id="IPR001179">
    <property type="entry name" value="PPIase_FKBP_dom"/>
</dbReference>
<dbReference type="AlphaFoldDB" id="A0A1G2TXS5"/>